<dbReference type="InterPro" id="IPR040579">
    <property type="entry name" value="Acetyltransf_19"/>
</dbReference>
<reference evidence="2" key="1">
    <citation type="journal article" date="2014" name="Front. Microbiol.">
        <title>High frequency of phylogenetically diverse reductive dehalogenase-homologous genes in deep subseafloor sedimentary metagenomes.</title>
        <authorList>
            <person name="Kawai M."/>
            <person name="Futagami T."/>
            <person name="Toyoda A."/>
            <person name="Takaki Y."/>
            <person name="Nishi S."/>
            <person name="Hori S."/>
            <person name="Arai W."/>
            <person name="Tsubouchi T."/>
            <person name="Morono Y."/>
            <person name="Uchiyama I."/>
            <person name="Ito T."/>
            <person name="Fujiyama A."/>
            <person name="Inagaki F."/>
            <person name="Takami H."/>
        </authorList>
    </citation>
    <scope>NUCLEOTIDE SEQUENCE</scope>
    <source>
        <strain evidence="2">Expedition CK06-06</strain>
    </source>
</reference>
<protein>
    <recommendedName>
        <fullName evidence="1">Acetyltransferase (GNAT) domain-containing protein</fullName>
    </recommendedName>
</protein>
<sequence length="42" mass="5015">MWENMIIPSGDFYTINNEELLGYFVTGDTNTLLQFYLKDDYE</sequence>
<feature type="non-terminal residue" evidence="2">
    <location>
        <position position="42"/>
    </location>
</feature>
<organism evidence="2">
    <name type="scientific">marine sediment metagenome</name>
    <dbReference type="NCBI Taxonomy" id="412755"/>
    <lineage>
        <taxon>unclassified sequences</taxon>
        <taxon>metagenomes</taxon>
        <taxon>ecological metagenomes</taxon>
    </lineage>
</organism>
<evidence type="ECO:0000313" key="2">
    <source>
        <dbReference type="EMBL" id="GAG98617.1"/>
    </source>
</evidence>
<evidence type="ECO:0000259" key="1">
    <source>
        <dbReference type="Pfam" id="PF18015"/>
    </source>
</evidence>
<dbReference type="Gene3D" id="3.40.630.80">
    <property type="match status" value="1"/>
</dbReference>
<feature type="domain" description="Acetyltransferase (GNAT)" evidence="1">
    <location>
        <begin position="1"/>
        <end position="41"/>
    </location>
</feature>
<dbReference type="Pfam" id="PF18015">
    <property type="entry name" value="Acetyltransf_19"/>
    <property type="match status" value="1"/>
</dbReference>
<name>X1D0I2_9ZZZZ</name>
<dbReference type="EMBL" id="BART01019982">
    <property type="protein sequence ID" value="GAG98617.1"/>
    <property type="molecule type" value="Genomic_DNA"/>
</dbReference>
<dbReference type="AlphaFoldDB" id="X1D0I2"/>
<accession>X1D0I2</accession>
<comment type="caution">
    <text evidence="2">The sequence shown here is derived from an EMBL/GenBank/DDBJ whole genome shotgun (WGS) entry which is preliminary data.</text>
</comment>
<gene>
    <name evidence="2" type="ORF">S01H4_37231</name>
</gene>
<proteinExistence type="predicted"/>